<dbReference type="OrthoDB" id="546632at2759"/>
<proteinExistence type="predicted"/>
<dbReference type="GO" id="GO:0007165">
    <property type="term" value="P:signal transduction"/>
    <property type="evidence" value="ECO:0007669"/>
    <property type="project" value="InterPro"/>
</dbReference>
<accession>A0A367KFS1</accession>
<feature type="domain" description="PDEase" evidence="5">
    <location>
        <begin position="7"/>
        <end position="310"/>
    </location>
</feature>
<evidence type="ECO:0000256" key="2">
    <source>
        <dbReference type="ARBA" id="ARBA00022801"/>
    </source>
</evidence>
<dbReference type="PANTHER" id="PTHR11347">
    <property type="entry name" value="CYCLIC NUCLEOTIDE PHOSPHODIESTERASE"/>
    <property type="match status" value="1"/>
</dbReference>
<dbReference type="InterPro" id="IPR002073">
    <property type="entry name" value="PDEase_catalytic_dom"/>
</dbReference>
<evidence type="ECO:0000256" key="3">
    <source>
        <dbReference type="PIRSR" id="PIRSR623088-1"/>
    </source>
</evidence>
<evidence type="ECO:0000256" key="4">
    <source>
        <dbReference type="PIRSR" id="PIRSR623088-3"/>
    </source>
</evidence>
<feature type="binding site" evidence="4">
    <location>
        <position position="127"/>
    </location>
    <ligand>
        <name>Zn(2+)</name>
        <dbReference type="ChEBI" id="CHEBI:29105"/>
        <label>1</label>
    </ligand>
</feature>
<reference evidence="6 7" key="1">
    <citation type="journal article" date="2018" name="G3 (Bethesda)">
        <title>Phylogenetic and Phylogenomic Definition of Rhizopus Species.</title>
        <authorList>
            <person name="Gryganskyi A.P."/>
            <person name="Golan J."/>
            <person name="Dolatabadi S."/>
            <person name="Mondo S."/>
            <person name="Robb S."/>
            <person name="Idnurm A."/>
            <person name="Muszewska A."/>
            <person name="Steczkiewicz K."/>
            <person name="Masonjones S."/>
            <person name="Liao H.L."/>
            <person name="Gajdeczka M.T."/>
            <person name="Anike F."/>
            <person name="Vuek A."/>
            <person name="Anishchenko I.M."/>
            <person name="Voigt K."/>
            <person name="de Hoog G.S."/>
            <person name="Smith M.E."/>
            <person name="Heitman J."/>
            <person name="Vilgalys R."/>
            <person name="Stajich J.E."/>
        </authorList>
    </citation>
    <scope>NUCLEOTIDE SEQUENCE [LARGE SCALE GENOMIC DNA]</scope>
    <source>
        <strain evidence="6 7">LSU 92-RS-03</strain>
    </source>
</reference>
<keyword evidence="2" id="KW-0378">Hydrolase</keyword>
<dbReference type="AlphaFoldDB" id="A0A367KFS1"/>
<feature type="binding site" evidence="4">
    <location>
        <position position="216"/>
    </location>
    <ligand>
        <name>Zn(2+)</name>
        <dbReference type="ChEBI" id="CHEBI:29105"/>
        <label>1</label>
    </ligand>
</feature>
<dbReference type="InterPro" id="IPR036971">
    <property type="entry name" value="PDEase_catalytic_dom_sf"/>
</dbReference>
<dbReference type="InterPro" id="IPR003607">
    <property type="entry name" value="HD/PDEase_dom"/>
</dbReference>
<dbReference type="Pfam" id="PF00233">
    <property type="entry name" value="PDEase_I"/>
    <property type="match status" value="1"/>
</dbReference>
<dbReference type="GO" id="GO:0004114">
    <property type="term" value="F:3',5'-cyclic-nucleotide phosphodiesterase activity"/>
    <property type="evidence" value="ECO:0007669"/>
    <property type="project" value="InterPro"/>
</dbReference>
<organism evidence="6 7">
    <name type="scientific">Rhizopus stolonifer</name>
    <name type="common">Rhizopus nigricans</name>
    <dbReference type="NCBI Taxonomy" id="4846"/>
    <lineage>
        <taxon>Eukaryota</taxon>
        <taxon>Fungi</taxon>
        <taxon>Fungi incertae sedis</taxon>
        <taxon>Mucoromycota</taxon>
        <taxon>Mucoromycotina</taxon>
        <taxon>Mucoromycetes</taxon>
        <taxon>Mucorales</taxon>
        <taxon>Mucorineae</taxon>
        <taxon>Rhizopodaceae</taxon>
        <taxon>Rhizopus</taxon>
    </lineage>
</organism>
<dbReference type="SUPFAM" id="SSF109604">
    <property type="entry name" value="HD-domain/PDEase-like"/>
    <property type="match status" value="1"/>
</dbReference>
<dbReference type="PROSITE" id="PS00126">
    <property type="entry name" value="PDEASE_I_1"/>
    <property type="match status" value="1"/>
</dbReference>
<dbReference type="PROSITE" id="PS51845">
    <property type="entry name" value="PDEASE_I_2"/>
    <property type="match status" value="1"/>
</dbReference>
<protein>
    <submittedName>
        <fullName evidence="6">High affinity cAMP-specific and IBMX-insensitive 3',5'-cyclic phosphodiesterase 9A</fullName>
    </submittedName>
</protein>
<feature type="active site" description="Proton donor" evidence="3">
    <location>
        <position position="87"/>
    </location>
</feature>
<sequence length="365" mass="42067">MLLLKHNNLDFNDLIIIERQYLRWLRSNRSFVTSEFNVLDCSRIDLYGHLLGMFAKLDILTTLNITPSQLLDFLIDLDCAYHSTPYHSFYHAVDIVTVLYFTITELDARACFTNKEIAILFIAAVCHDVGHPGFNNDFQIRTQSELAQRYQNISVLESYSIDLSLDLIQRHNLFQTDCHDMFRRLILSTDMAYHFELLEKAYKGKDLAEILLHAADISNTVRVWPISKQWSDLIVQEFFEQGDAERLLSLPVSPGMDRHLASQANISLRFGDFIVRPYFEAIQKLLPKASVWIQALEENRIEWEKKREQTPKSISRHQSVSVPAGTVLLPSLRRVSRASSHSNIFVPPSSLSSELRRNSVQPIIS</sequence>
<evidence type="ECO:0000259" key="5">
    <source>
        <dbReference type="PROSITE" id="PS51845"/>
    </source>
</evidence>
<dbReference type="InterPro" id="IPR023174">
    <property type="entry name" value="PDEase_CS"/>
</dbReference>
<name>A0A367KFS1_RHIST</name>
<dbReference type="STRING" id="4846.A0A367KFS1"/>
<feature type="binding site" evidence="4">
    <location>
        <position position="91"/>
    </location>
    <ligand>
        <name>Zn(2+)</name>
        <dbReference type="ChEBI" id="CHEBI:29105"/>
        <label>1</label>
    </ligand>
</feature>
<dbReference type="Gene3D" id="1.10.1300.10">
    <property type="entry name" value="3'5'-cyclic nucleotide phosphodiesterase, catalytic domain"/>
    <property type="match status" value="1"/>
</dbReference>
<keyword evidence="1 4" id="KW-0479">Metal-binding</keyword>
<feature type="binding site" evidence="4">
    <location>
        <position position="128"/>
    </location>
    <ligand>
        <name>Zn(2+)</name>
        <dbReference type="ChEBI" id="CHEBI:29105"/>
        <label>2</label>
    </ligand>
</feature>
<evidence type="ECO:0000313" key="6">
    <source>
        <dbReference type="EMBL" id="RCI00672.1"/>
    </source>
</evidence>
<dbReference type="SMART" id="SM00471">
    <property type="entry name" value="HDc"/>
    <property type="match status" value="1"/>
</dbReference>
<comment type="caution">
    <text evidence="6">The sequence shown here is derived from an EMBL/GenBank/DDBJ whole genome shotgun (WGS) entry which is preliminary data.</text>
</comment>
<dbReference type="EMBL" id="PJQM01001814">
    <property type="protein sequence ID" value="RCI00672.1"/>
    <property type="molecule type" value="Genomic_DNA"/>
</dbReference>
<dbReference type="Proteomes" id="UP000253551">
    <property type="component" value="Unassembled WGS sequence"/>
</dbReference>
<gene>
    <name evidence="6" type="primary">PDE9A</name>
    <name evidence="6" type="ORF">CU098_004242</name>
</gene>
<dbReference type="CDD" id="cd00077">
    <property type="entry name" value="HDc"/>
    <property type="match status" value="1"/>
</dbReference>
<dbReference type="InterPro" id="IPR023088">
    <property type="entry name" value="PDEase"/>
</dbReference>
<keyword evidence="7" id="KW-1185">Reference proteome</keyword>
<feature type="binding site" evidence="4">
    <location>
        <position position="128"/>
    </location>
    <ligand>
        <name>Zn(2+)</name>
        <dbReference type="ChEBI" id="CHEBI:29105"/>
        <label>1</label>
    </ligand>
</feature>
<dbReference type="PRINTS" id="PR00387">
    <property type="entry name" value="PDIESTERASE1"/>
</dbReference>
<evidence type="ECO:0000313" key="7">
    <source>
        <dbReference type="Proteomes" id="UP000253551"/>
    </source>
</evidence>
<evidence type="ECO:0000256" key="1">
    <source>
        <dbReference type="ARBA" id="ARBA00022723"/>
    </source>
</evidence>
<dbReference type="GO" id="GO:0046872">
    <property type="term" value="F:metal ion binding"/>
    <property type="evidence" value="ECO:0007669"/>
    <property type="project" value="UniProtKB-KW"/>
</dbReference>